<evidence type="ECO:0000313" key="2">
    <source>
        <dbReference type="Proteomes" id="UP000718630"/>
    </source>
</evidence>
<evidence type="ECO:0000313" key="1">
    <source>
        <dbReference type="EMBL" id="MBF0939689.1"/>
    </source>
</evidence>
<comment type="caution">
    <text evidence="1">The sequence shown here is derived from an EMBL/GenBank/DDBJ whole genome shotgun (WGS) entry which is preliminary data.</text>
</comment>
<name>A0A929N2Q4_9ACTO</name>
<dbReference type="Proteomes" id="UP000718630">
    <property type="component" value="Unassembled WGS sequence"/>
</dbReference>
<organism evidence="1 2">
    <name type="scientific">Schaalia georgiae</name>
    <dbReference type="NCBI Taxonomy" id="52768"/>
    <lineage>
        <taxon>Bacteria</taxon>
        <taxon>Bacillati</taxon>
        <taxon>Actinomycetota</taxon>
        <taxon>Actinomycetes</taxon>
        <taxon>Actinomycetales</taxon>
        <taxon>Actinomycetaceae</taxon>
        <taxon>Schaalia</taxon>
    </lineage>
</organism>
<dbReference type="AlphaFoldDB" id="A0A929N2Q4"/>
<reference evidence="1" key="1">
    <citation type="submission" date="2020-04" db="EMBL/GenBank/DDBJ databases">
        <title>Deep metagenomics examines the oral microbiome during advanced dental caries in children, revealing novel taxa and co-occurrences with host molecules.</title>
        <authorList>
            <person name="Baker J.L."/>
            <person name="Morton J.T."/>
            <person name="Dinis M."/>
            <person name="Alvarez R."/>
            <person name="Tran N.C."/>
            <person name="Knight R."/>
            <person name="Edlund A."/>
        </authorList>
    </citation>
    <scope>NUCLEOTIDE SEQUENCE</scope>
    <source>
        <strain evidence="1">JCVI_32_bin.64</strain>
    </source>
</reference>
<dbReference type="EMBL" id="JABZFZ010000070">
    <property type="protein sequence ID" value="MBF0939689.1"/>
    <property type="molecule type" value="Genomic_DNA"/>
</dbReference>
<proteinExistence type="predicted"/>
<protein>
    <submittedName>
        <fullName evidence="1">Uncharacterized protein</fullName>
    </submittedName>
</protein>
<gene>
    <name evidence="1" type="ORF">HXK03_02260</name>
</gene>
<sequence>MRPVEIARIVGCSRSSVYRAIAPGAALHYQRAPKYADAIERVRDLVYRYPLMDGPALMVQASWPGSLRQLQAVVHPMRFPALQAAKADGVLLRPADHL</sequence>
<accession>A0A929N2Q4</accession>